<reference evidence="1 2" key="1">
    <citation type="submission" date="2020-04" db="EMBL/GenBank/DDBJ databases">
        <authorList>
            <person name="Liu A."/>
        </authorList>
    </citation>
    <scope>NUCLEOTIDE SEQUENCE [LARGE SCALE GENOMIC DNA]</scope>
    <source>
        <strain evidence="1 2">RZ02</strain>
    </source>
</reference>
<protein>
    <submittedName>
        <fullName evidence="1">Uncharacterized protein</fullName>
    </submittedName>
</protein>
<organism evidence="1 2">
    <name type="scientific">Pontixanthobacter rizhaonensis</name>
    <dbReference type="NCBI Taxonomy" id="2730337"/>
    <lineage>
        <taxon>Bacteria</taxon>
        <taxon>Pseudomonadati</taxon>
        <taxon>Pseudomonadota</taxon>
        <taxon>Alphaproteobacteria</taxon>
        <taxon>Sphingomonadales</taxon>
        <taxon>Erythrobacteraceae</taxon>
        <taxon>Pontixanthobacter</taxon>
    </lineage>
</organism>
<evidence type="ECO:0000313" key="1">
    <source>
        <dbReference type="EMBL" id="NMW33001.1"/>
    </source>
</evidence>
<gene>
    <name evidence="1" type="ORF">HKD42_13105</name>
</gene>
<keyword evidence="2" id="KW-1185">Reference proteome</keyword>
<dbReference type="AlphaFoldDB" id="A0A848QH53"/>
<dbReference type="EMBL" id="JABCRE010000004">
    <property type="protein sequence ID" value="NMW33001.1"/>
    <property type="molecule type" value="Genomic_DNA"/>
</dbReference>
<accession>A0A848QH53</accession>
<proteinExistence type="predicted"/>
<name>A0A848QH53_9SPHN</name>
<comment type="caution">
    <text evidence="1">The sequence shown here is derived from an EMBL/GenBank/DDBJ whole genome shotgun (WGS) entry which is preliminary data.</text>
</comment>
<sequence length="108" mass="11671">MPAGTTAQEADQPALSLEQKTTLRCAAAFAMVADGQKRGNPEALAYPALDERGKEFFVRSSARLMDQTGLDRAAIASIMQREAQDLWDNDQVDQIMPSCLLLLSASGI</sequence>
<dbReference type="Proteomes" id="UP000561181">
    <property type="component" value="Unassembled WGS sequence"/>
</dbReference>
<evidence type="ECO:0000313" key="2">
    <source>
        <dbReference type="Proteomes" id="UP000561181"/>
    </source>
</evidence>